<feature type="compositionally biased region" description="Low complexity" evidence="7">
    <location>
        <begin position="86"/>
        <end position="101"/>
    </location>
</feature>
<name>A0A8J3B8U1_9BACI</name>
<dbReference type="Proteomes" id="UP000637720">
    <property type="component" value="Unassembled WGS sequence"/>
</dbReference>
<dbReference type="GO" id="GO:0007059">
    <property type="term" value="P:chromosome segregation"/>
    <property type="evidence" value="ECO:0007669"/>
    <property type="project" value="UniProtKB-KW"/>
</dbReference>
<dbReference type="EMBL" id="BMOF01000013">
    <property type="protein sequence ID" value="GGJ97565.1"/>
    <property type="molecule type" value="Genomic_DNA"/>
</dbReference>
<keyword evidence="5" id="KW-0238">DNA-binding</keyword>
<feature type="binding site" evidence="6">
    <location>
        <begin position="286"/>
        <end position="293"/>
    </location>
    <ligand>
        <name>ATP</name>
        <dbReference type="ChEBI" id="CHEBI:30616"/>
    </ligand>
</feature>
<dbReference type="SUPFAM" id="SSF52540">
    <property type="entry name" value="P-loop containing nucleoside triphosphate hydrolases"/>
    <property type="match status" value="1"/>
</dbReference>
<accession>A0A8J3B8U1</accession>
<evidence type="ECO:0000256" key="2">
    <source>
        <dbReference type="ARBA" id="ARBA00022741"/>
    </source>
</evidence>
<dbReference type="InterPro" id="IPR003593">
    <property type="entry name" value="AAA+_ATPase"/>
</dbReference>
<dbReference type="InterPro" id="IPR050206">
    <property type="entry name" value="FtsK/SpoIIIE/SftA"/>
</dbReference>
<dbReference type="PANTHER" id="PTHR22683:SF42">
    <property type="entry name" value="DNA TRANSLOCASE SFTA"/>
    <property type="match status" value="1"/>
</dbReference>
<evidence type="ECO:0000256" key="6">
    <source>
        <dbReference type="PROSITE-ProRule" id="PRU00289"/>
    </source>
</evidence>
<dbReference type="Gene3D" id="3.40.50.300">
    <property type="entry name" value="P-loop containing nucleotide triphosphate hydrolases"/>
    <property type="match status" value="1"/>
</dbReference>
<dbReference type="PROSITE" id="PS50901">
    <property type="entry name" value="FTSK"/>
    <property type="match status" value="1"/>
</dbReference>
<keyword evidence="2 6" id="KW-0547">Nucleotide-binding</keyword>
<proteinExistence type="inferred from homology"/>
<dbReference type="InterPro" id="IPR002543">
    <property type="entry name" value="FtsK_dom"/>
</dbReference>
<dbReference type="InterPro" id="IPR036390">
    <property type="entry name" value="WH_DNA-bd_sf"/>
</dbReference>
<dbReference type="InterPro" id="IPR041027">
    <property type="entry name" value="FtsK_alpha"/>
</dbReference>
<keyword evidence="10" id="KW-1185">Reference proteome</keyword>
<evidence type="ECO:0000256" key="4">
    <source>
        <dbReference type="ARBA" id="ARBA00022840"/>
    </source>
</evidence>
<evidence type="ECO:0000256" key="5">
    <source>
        <dbReference type="ARBA" id="ARBA00023125"/>
    </source>
</evidence>
<evidence type="ECO:0000313" key="10">
    <source>
        <dbReference type="Proteomes" id="UP000637720"/>
    </source>
</evidence>
<gene>
    <name evidence="9" type="ORF">GCM10007043_09250</name>
</gene>
<organism evidence="9 10">
    <name type="scientific">Calditerricola satsumensis</name>
    <dbReference type="NCBI Taxonomy" id="373054"/>
    <lineage>
        <taxon>Bacteria</taxon>
        <taxon>Bacillati</taxon>
        <taxon>Bacillota</taxon>
        <taxon>Bacilli</taxon>
        <taxon>Bacillales</taxon>
        <taxon>Bacillaceae</taxon>
        <taxon>Calditerricola</taxon>
    </lineage>
</organism>
<dbReference type="GO" id="GO:0003677">
    <property type="term" value="F:DNA binding"/>
    <property type="evidence" value="ECO:0007669"/>
    <property type="project" value="UniProtKB-KW"/>
</dbReference>
<feature type="region of interest" description="Disordered" evidence="7">
    <location>
        <begin position="1"/>
        <end position="31"/>
    </location>
</feature>
<feature type="region of interest" description="Disordered" evidence="7">
    <location>
        <begin position="84"/>
        <end position="138"/>
    </location>
</feature>
<dbReference type="PANTHER" id="PTHR22683">
    <property type="entry name" value="SPORULATION PROTEIN RELATED"/>
    <property type="match status" value="1"/>
</dbReference>
<reference evidence="9" key="1">
    <citation type="journal article" date="2014" name="Int. J. Syst. Evol. Microbiol.">
        <title>Complete genome sequence of Corynebacterium casei LMG S-19264T (=DSM 44701T), isolated from a smear-ripened cheese.</title>
        <authorList>
            <consortium name="US DOE Joint Genome Institute (JGI-PGF)"/>
            <person name="Walter F."/>
            <person name="Albersmeier A."/>
            <person name="Kalinowski J."/>
            <person name="Ruckert C."/>
        </authorList>
    </citation>
    <scope>NUCLEOTIDE SEQUENCE</scope>
    <source>
        <strain evidence="9">JCM 14719</strain>
    </source>
</reference>
<protein>
    <recommendedName>
        <fullName evidence="8">FtsK domain-containing protein</fullName>
    </recommendedName>
</protein>
<dbReference type="SUPFAM" id="SSF46785">
    <property type="entry name" value="Winged helix' DNA-binding domain"/>
    <property type="match status" value="1"/>
</dbReference>
<dbReference type="Pfam" id="PF09397">
    <property type="entry name" value="FtsK_gamma"/>
    <property type="match status" value="1"/>
</dbReference>
<dbReference type="AlphaFoldDB" id="A0A8J3B8U1"/>
<feature type="compositionally biased region" description="Low complexity" evidence="7">
    <location>
        <begin position="16"/>
        <end position="27"/>
    </location>
</feature>
<dbReference type="InterPro" id="IPR018541">
    <property type="entry name" value="Ftsk_gamma"/>
</dbReference>
<feature type="compositionally biased region" description="Polar residues" evidence="7">
    <location>
        <begin position="1"/>
        <end position="10"/>
    </location>
</feature>
<dbReference type="SMART" id="SM00382">
    <property type="entry name" value="AAA"/>
    <property type="match status" value="1"/>
</dbReference>
<evidence type="ECO:0000256" key="3">
    <source>
        <dbReference type="ARBA" id="ARBA00022829"/>
    </source>
</evidence>
<dbReference type="Pfam" id="PF01580">
    <property type="entry name" value="FtsK_SpoIIIE"/>
    <property type="match status" value="1"/>
</dbReference>
<evidence type="ECO:0000259" key="8">
    <source>
        <dbReference type="PROSITE" id="PS50901"/>
    </source>
</evidence>
<dbReference type="CDD" id="cd01127">
    <property type="entry name" value="TrwB_TraG_TraD_VirD4"/>
    <property type="match status" value="1"/>
</dbReference>
<comment type="similarity">
    <text evidence="1">Belongs to the FtsK/SpoIIIE/SftA family.</text>
</comment>
<keyword evidence="3" id="KW-0159">Chromosome partition</keyword>
<dbReference type="SMART" id="SM00843">
    <property type="entry name" value="Ftsk_gamma"/>
    <property type="match status" value="1"/>
</dbReference>
<evidence type="ECO:0000313" key="9">
    <source>
        <dbReference type="EMBL" id="GGJ97565.1"/>
    </source>
</evidence>
<dbReference type="GO" id="GO:0005524">
    <property type="term" value="F:ATP binding"/>
    <property type="evidence" value="ECO:0007669"/>
    <property type="project" value="UniProtKB-UniRule"/>
</dbReference>
<sequence>MSSQEETFSSVEEEAAPAAEPAAMPAADGDSTAEAAQAVPVAYTVRYALPSALKAQLAAQNVPFNVLARPVPGSIAIVRVSVPTVSADTPRSTTATPRAADGLQDDGREEGAQTGSETAATPAADRLADPPDPYVPPPLDLLDDPLPYAGEDETFIAEQKRRLEETLRHFHVRAHVIGATCGPTVTRFEVQPEPGVKVSRITALADDIKLNLAARDIRIEAPIPGRSAVGIEVPNRTREPVFLKRIVAHEAFQRHPSPLAVAVGVDIGGEAVVADLRKMPHLLIAGATGSGKSVCINALLVSLLYKASPDAVRLLLVDPKMVELTPYQDIPHLVAPVVTDPKLATAALHWAVQEMERRYELFARCGARDLDRYNRLVEAGGEEGAEALPYIVIVIDELADLMMVAPGDVEEAICRIAQKARACGIHLVLATQRPSVDVITGLIKANIPTRIAFAVSSQADSRTILDMAGAEKLLGRGDMLYLDSGDPKPRRLQGCFVSDEEIERVVAHVRRQRKAAYWFDRDDLLRSAEDGGDVDDELLAEAVRFVIEQGQASASMLQRRFRIGYNRAARLIDAMEARGWISAQAGSKPRTVHITEQEYRALFEEEGHTP</sequence>
<dbReference type="Pfam" id="PF17854">
    <property type="entry name" value="FtsK_alpha"/>
    <property type="match status" value="1"/>
</dbReference>
<dbReference type="Gene3D" id="3.30.980.40">
    <property type="match status" value="1"/>
</dbReference>
<dbReference type="InterPro" id="IPR036388">
    <property type="entry name" value="WH-like_DNA-bd_sf"/>
</dbReference>
<evidence type="ECO:0000256" key="7">
    <source>
        <dbReference type="SAM" id="MobiDB-lite"/>
    </source>
</evidence>
<evidence type="ECO:0000256" key="1">
    <source>
        <dbReference type="ARBA" id="ARBA00006474"/>
    </source>
</evidence>
<dbReference type="InterPro" id="IPR027417">
    <property type="entry name" value="P-loop_NTPase"/>
</dbReference>
<feature type="domain" description="FtsK" evidence="8">
    <location>
        <begin position="269"/>
        <end position="462"/>
    </location>
</feature>
<comment type="caution">
    <text evidence="9">The sequence shown here is derived from an EMBL/GenBank/DDBJ whole genome shotgun (WGS) entry which is preliminary data.</text>
</comment>
<keyword evidence="4 6" id="KW-0067">ATP-binding</keyword>
<dbReference type="Gene3D" id="1.10.10.10">
    <property type="entry name" value="Winged helix-like DNA-binding domain superfamily/Winged helix DNA-binding domain"/>
    <property type="match status" value="1"/>
</dbReference>
<reference evidence="9" key="2">
    <citation type="submission" date="2020-09" db="EMBL/GenBank/DDBJ databases">
        <authorList>
            <person name="Sun Q."/>
            <person name="Ohkuma M."/>
        </authorList>
    </citation>
    <scope>NUCLEOTIDE SEQUENCE</scope>
    <source>
        <strain evidence="9">JCM 14719</strain>
    </source>
</reference>